<gene>
    <name evidence="7" type="ORF">V5799_018914</name>
</gene>
<reference evidence="7 8" key="1">
    <citation type="journal article" date="2023" name="Arcadia Sci">
        <title>De novo assembly of a long-read Amblyomma americanum tick genome.</title>
        <authorList>
            <person name="Chou S."/>
            <person name="Poskanzer K.E."/>
            <person name="Rollins M."/>
            <person name="Thuy-Boun P.S."/>
        </authorList>
    </citation>
    <scope>NUCLEOTIDE SEQUENCE [LARGE SCALE GENOMIC DNA]</scope>
    <source>
        <strain evidence="7">F_SG_1</strain>
        <tissue evidence="7">Salivary glands</tissue>
    </source>
</reference>
<dbReference type="Pfam" id="PF01336">
    <property type="entry name" value="tRNA_anti-codon"/>
    <property type="match status" value="1"/>
</dbReference>
<keyword evidence="2" id="KW-0479">Metal-binding</keyword>
<proteinExistence type="inferred from homology"/>
<feature type="domain" description="OB" evidence="6">
    <location>
        <begin position="88"/>
        <end position="171"/>
    </location>
</feature>
<dbReference type="Gene3D" id="2.40.50.140">
    <property type="entry name" value="Nucleic acid-binding proteins"/>
    <property type="match status" value="1"/>
</dbReference>
<dbReference type="EMBL" id="JARKHS020009463">
    <property type="protein sequence ID" value="KAK8779745.1"/>
    <property type="molecule type" value="Genomic_DNA"/>
</dbReference>
<dbReference type="GO" id="GO:0008270">
    <property type="term" value="F:zinc ion binding"/>
    <property type="evidence" value="ECO:0007669"/>
    <property type="project" value="UniProtKB-KW"/>
</dbReference>
<dbReference type="InterPro" id="IPR012340">
    <property type="entry name" value="NA-bd_OB-fold"/>
</dbReference>
<evidence type="ECO:0000259" key="6">
    <source>
        <dbReference type="Pfam" id="PF01336"/>
    </source>
</evidence>
<organism evidence="7 8">
    <name type="scientific">Amblyomma americanum</name>
    <name type="common">Lone star tick</name>
    <dbReference type="NCBI Taxonomy" id="6943"/>
    <lineage>
        <taxon>Eukaryota</taxon>
        <taxon>Metazoa</taxon>
        <taxon>Ecdysozoa</taxon>
        <taxon>Arthropoda</taxon>
        <taxon>Chelicerata</taxon>
        <taxon>Arachnida</taxon>
        <taxon>Acari</taxon>
        <taxon>Parasitiformes</taxon>
        <taxon>Ixodida</taxon>
        <taxon>Ixodoidea</taxon>
        <taxon>Ixodidae</taxon>
        <taxon>Amblyomminae</taxon>
        <taxon>Amblyomma</taxon>
    </lineage>
</organism>
<evidence type="ECO:0000256" key="3">
    <source>
        <dbReference type="ARBA" id="ARBA00022771"/>
    </source>
</evidence>
<feature type="non-terminal residue" evidence="7">
    <location>
        <position position="1"/>
    </location>
</feature>
<dbReference type="FunFam" id="2.40.50.140:FF:000041">
    <property type="entry name" value="Replication protein A subunit"/>
    <property type="match status" value="1"/>
</dbReference>
<dbReference type="SUPFAM" id="SSF50249">
    <property type="entry name" value="Nucleic acid-binding proteins"/>
    <property type="match status" value="1"/>
</dbReference>
<keyword evidence="5" id="KW-0238">DNA-binding</keyword>
<sequence length="176" mass="19439">STGHYLIPYVLLGSLRHVIVVVRLTVLKKEGSLPGRLLQNRAVAWSAVGVPPAEAPSPPSSAGSARHAPVAQVVPIAELPGNLRFGYWTITATVMEKSEEIPFNTTRQGKFFEMYLRDQSGEIRAVAFDSNCDLHLGRFQVNKVYDISNGNVQRCNHGKTDYEIVLNSATKVREHQ</sequence>
<comment type="caution">
    <text evidence="7">The sequence shown here is derived from an EMBL/GenBank/DDBJ whole genome shotgun (WGS) entry which is preliminary data.</text>
</comment>
<protein>
    <recommendedName>
        <fullName evidence="6">OB domain-containing protein</fullName>
    </recommendedName>
</protein>
<evidence type="ECO:0000313" key="7">
    <source>
        <dbReference type="EMBL" id="KAK8779745.1"/>
    </source>
</evidence>
<keyword evidence="4" id="KW-0862">Zinc</keyword>
<evidence type="ECO:0000256" key="2">
    <source>
        <dbReference type="ARBA" id="ARBA00022723"/>
    </source>
</evidence>
<comment type="similarity">
    <text evidence="1">Belongs to the replication factor A protein 1 family.</text>
</comment>
<evidence type="ECO:0000256" key="1">
    <source>
        <dbReference type="ARBA" id="ARBA00005690"/>
    </source>
</evidence>
<keyword evidence="8" id="KW-1185">Reference proteome</keyword>
<evidence type="ECO:0000256" key="4">
    <source>
        <dbReference type="ARBA" id="ARBA00022833"/>
    </source>
</evidence>
<dbReference type="AlphaFoldDB" id="A0AAQ4EYQ5"/>
<accession>A0AAQ4EYQ5</accession>
<dbReference type="GO" id="GO:0003677">
    <property type="term" value="F:DNA binding"/>
    <property type="evidence" value="ECO:0007669"/>
    <property type="project" value="UniProtKB-KW"/>
</dbReference>
<evidence type="ECO:0000256" key="5">
    <source>
        <dbReference type="ARBA" id="ARBA00023125"/>
    </source>
</evidence>
<dbReference type="Proteomes" id="UP001321473">
    <property type="component" value="Unassembled WGS sequence"/>
</dbReference>
<evidence type="ECO:0000313" key="8">
    <source>
        <dbReference type="Proteomes" id="UP001321473"/>
    </source>
</evidence>
<keyword evidence="3" id="KW-0863">Zinc-finger</keyword>
<dbReference type="InterPro" id="IPR004365">
    <property type="entry name" value="NA-bd_OB_tRNA"/>
</dbReference>
<name>A0AAQ4EYQ5_AMBAM</name>